<dbReference type="InterPro" id="IPR025272">
    <property type="entry name" value="SocA_Panacea"/>
</dbReference>
<reference evidence="2 3" key="1">
    <citation type="submission" date="2018-12" db="EMBL/GenBank/DDBJ databases">
        <title>Alloscrdovia theropitheci sp. nov: a novel taxon from the feces of the bleeding-herat monkey (Theropithecus geleda).</title>
        <authorList>
            <person name="Modesto M."/>
        </authorList>
    </citation>
    <scope>NUCLEOTIDE SEQUENCE [LARGE SCALE GENOMIC DNA]</scope>
    <source>
        <strain evidence="2 3">GLDI4/2</strain>
    </source>
</reference>
<dbReference type="Proteomes" id="UP000291289">
    <property type="component" value="Unassembled WGS sequence"/>
</dbReference>
<feature type="domain" description="Antitoxin SocA-like Panacea" evidence="1">
    <location>
        <begin position="30"/>
        <end position="120"/>
    </location>
</feature>
<gene>
    <name evidence="2" type="ORF">EJ419_02910</name>
</gene>
<accession>A0A4R0R0J5</accession>
<comment type="caution">
    <text evidence="2">The sequence shown here is derived from an EMBL/GenBank/DDBJ whole genome shotgun (WGS) entry which is preliminary data.</text>
</comment>
<protein>
    <submittedName>
        <fullName evidence="2">DUF4065 domain-containing protein</fullName>
    </submittedName>
</protein>
<name>A0A4R0R0J5_9BIFI</name>
<dbReference type="Pfam" id="PF13274">
    <property type="entry name" value="SocA_Panacea"/>
    <property type="match status" value="1"/>
</dbReference>
<organism evidence="2 3">
    <name type="scientific">Alloscardovia theropitheci</name>
    <dbReference type="NCBI Taxonomy" id="2496842"/>
    <lineage>
        <taxon>Bacteria</taxon>
        <taxon>Bacillati</taxon>
        <taxon>Actinomycetota</taxon>
        <taxon>Actinomycetes</taxon>
        <taxon>Bifidobacteriales</taxon>
        <taxon>Bifidobacteriaceae</taxon>
        <taxon>Alloscardovia</taxon>
    </lineage>
</organism>
<evidence type="ECO:0000259" key="1">
    <source>
        <dbReference type="Pfam" id="PF13274"/>
    </source>
</evidence>
<dbReference type="RefSeq" id="WP_131283429.1">
    <property type="nucleotide sequence ID" value="NZ_RXLP01000014.1"/>
</dbReference>
<evidence type="ECO:0000313" key="3">
    <source>
        <dbReference type="Proteomes" id="UP000291289"/>
    </source>
</evidence>
<dbReference type="OrthoDB" id="9799173at2"/>
<dbReference type="EMBL" id="RXLP01000014">
    <property type="protein sequence ID" value="TCD54566.1"/>
    <property type="molecule type" value="Genomic_DNA"/>
</dbReference>
<evidence type="ECO:0000313" key="2">
    <source>
        <dbReference type="EMBL" id="TCD54566.1"/>
    </source>
</evidence>
<proteinExistence type="predicted"/>
<sequence length="174" mass="20318">MTFSALNVAQAIIRRYAENIFLTNLTLNIFLYYSQVESIRRCGHPLFDDPIFGWEAGPVVFSVYAEFREYGHERILKSTDGLYSADDIQLSQIIDHVMEKYGWMTVFDLLEFVQRARSGWAMSKTNSEIWSIDSEDIITSDDVKDYPRYRGSIKEFIDCNKNKWESALTRFGSY</sequence>
<keyword evidence="3" id="KW-1185">Reference proteome</keyword>
<dbReference type="AlphaFoldDB" id="A0A4R0R0J5"/>